<evidence type="ECO:0008006" key="4">
    <source>
        <dbReference type="Google" id="ProtNLM"/>
    </source>
</evidence>
<feature type="compositionally biased region" description="Gly residues" evidence="1">
    <location>
        <begin position="191"/>
        <end position="204"/>
    </location>
</feature>
<feature type="compositionally biased region" description="Basic residues" evidence="1">
    <location>
        <begin position="246"/>
        <end position="256"/>
    </location>
</feature>
<feature type="compositionally biased region" description="Basic and acidic residues" evidence="1">
    <location>
        <begin position="208"/>
        <end position="224"/>
    </location>
</feature>
<organism evidence="2 3">
    <name type="scientific">Diaporthe ampelina</name>
    <dbReference type="NCBI Taxonomy" id="1214573"/>
    <lineage>
        <taxon>Eukaryota</taxon>
        <taxon>Fungi</taxon>
        <taxon>Dikarya</taxon>
        <taxon>Ascomycota</taxon>
        <taxon>Pezizomycotina</taxon>
        <taxon>Sordariomycetes</taxon>
        <taxon>Sordariomycetidae</taxon>
        <taxon>Diaporthales</taxon>
        <taxon>Diaporthaceae</taxon>
        <taxon>Diaporthe</taxon>
    </lineage>
</organism>
<evidence type="ECO:0000313" key="3">
    <source>
        <dbReference type="Proteomes" id="UP000034680"/>
    </source>
</evidence>
<gene>
    <name evidence="2" type="ORF">UCDDA912_g05574</name>
</gene>
<comment type="caution">
    <text evidence="2">The sequence shown here is derived from an EMBL/GenBank/DDBJ whole genome shotgun (WGS) entry which is preliminary data.</text>
</comment>
<feature type="compositionally biased region" description="Low complexity" evidence="1">
    <location>
        <begin position="181"/>
        <end position="190"/>
    </location>
</feature>
<evidence type="ECO:0000256" key="1">
    <source>
        <dbReference type="SAM" id="MobiDB-lite"/>
    </source>
</evidence>
<dbReference type="OrthoDB" id="3439209at2759"/>
<reference evidence="2 3" key="1">
    <citation type="submission" date="2015-05" db="EMBL/GenBank/DDBJ databases">
        <title>Distinctive expansion of gene families associated with plant cell wall degradation and secondary metabolism in the genomes of grapevine trunk pathogens.</title>
        <authorList>
            <person name="Lawrence D.P."/>
            <person name="Travadon R."/>
            <person name="Rolshausen P.E."/>
            <person name="Baumgartner K."/>
        </authorList>
    </citation>
    <scope>NUCLEOTIDE SEQUENCE [LARGE SCALE GENOMIC DNA]</scope>
    <source>
        <strain evidence="2">DA912</strain>
    </source>
</reference>
<name>A0A0G2FJ95_9PEZI</name>
<protein>
    <recommendedName>
        <fullName evidence="4">Myb-like domain-containing protein</fullName>
    </recommendedName>
</protein>
<dbReference type="EMBL" id="LCUC01000204">
    <property type="protein sequence ID" value="KKY34442.1"/>
    <property type="molecule type" value="Genomic_DNA"/>
</dbReference>
<dbReference type="AlphaFoldDB" id="A0A0G2FJ95"/>
<sequence>MPRRTIAERAAAGEDLNAQNLSRDEQAELLIWARQQGIRYNEIRLRYRFAQTTGGLRSWHYVMERNRPPRRPTFTPTDDRLLRNAVRLYATGPLGREQSLRGIWNQVQLYIRKNGGTTTAGFGTLKKRWHSITGRPLPAPARTARRTRARAQAASTTRARPRAGLARSFPILTLQRQPASSAQPPGRQAGAAGGNGSAAAGGGTDMSWHSDEYESLSEGEKRELEGEDHEEEYDDEAEDDDYDKGKKARRSRPRKR</sequence>
<accession>A0A0G2FJ95</accession>
<keyword evidence="3" id="KW-1185">Reference proteome</keyword>
<feature type="region of interest" description="Disordered" evidence="1">
    <location>
        <begin position="132"/>
        <end position="256"/>
    </location>
</feature>
<proteinExistence type="predicted"/>
<dbReference type="Proteomes" id="UP000034680">
    <property type="component" value="Unassembled WGS sequence"/>
</dbReference>
<evidence type="ECO:0000313" key="2">
    <source>
        <dbReference type="EMBL" id="KKY34442.1"/>
    </source>
</evidence>
<reference evidence="2 3" key="2">
    <citation type="submission" date="2015-05" db="EMBL/GenBank/DDBJ databases">
        <authorList>
            <person name="Morales-Cruz A."/>
            <person name="Amrine K.C."/>
            <person name="Cantu D."/>
        </authorList>
    </citation>
    <scope>NUCLEOTIDE SEQUENCE [LARGE SCALE GENOMIC DNA]</scope>
    <source>
        <strain evidence="2">DA912</strain>
    </source>
</reference>
<dbReference type="STRING" id="1214573.A0A0G2FJ95"/>
<feature type="compositionally biased region" description="Acidic residues" evidence="1">
    <location>
        <begin position="225"/>
        <end position="242"/>
    </location>
</feature>